<evidence type="ECO:0000313" key="2">
    <source>
        <dbReference type="EMBL" id="MFC3200240.1"/>
    </source>
</evidence>
<accession>A0ABV7JQ73</accession>
<comment type="caution">
    <text evidence="2">The sequence shown here is derived from an EMBL/GenBank/DDBJ whole genome shotgun (WGS) entry which is preliminary data.</text>
</comment>
<keyword evidence="3" id="KW-1185">Reference proteome</keyword>
<name>A0ABV7JQ73_9ALTE</name>
<gene>
    <name evidence="2" type="ORF">ACFOEW_00195</name>
</gene>
<dbReference type="RefSeq" id="WP_123327061.1">
    <property type="nucleotide sequence ID" value="NZ_JBHRSX010000004.1"/>
</dbReference>
<proteinExistence type="predicted"/>
<evidence type="ECO:0000256" key="1">
    <source>
        <dbReference type="SAM" id="SignalP"/>
    </source>
</evidence>
<organism evidence="2 3">
    <name type="scientific">Alteromonas oceani</name>
    <dbReference type="NCBI Taxonomy" id="2071609"/>
    <lineage>
        <taxon>Bacteria</taxon>
        <taxon>Pseudomonadati</taxon>
        <taxon>Pseudomonadota</taxon>
        <taxon>Gammaproteobacteria</taxon>
        <taxon>Alteromonadales</taxon>
        <taxon>Alteromonadaceae</taxon>
        <taxon>Alteromonas/Salinimonas group</taxon>
        <taxon>Alteromonas</taxon>
    </lineage>
</organism>
<evidence type="ECO:0000313" key="3">
    <source>
        <dbReference type="Proteomes" id="UP001595477"/>
    </source>
</evidence>
<reference evidence="3" key="1">
    <citation type="journal article" date="2019" name="Int. J. Syst. Evol. Microbiol.">
        <title>The Global Catalogue of Microorganisms (GCM) 10K type strain sequencing project: providing services to taxonomists for standard genome sequencing and annotation.</title>
        <authorList>
            <consortium name="The Broad Institute Genomics Platform"/>
            <consortium name="The Broad Institute Genome Sequencing Center for Infectious Disease"/>
            <person name="Wu L."/>
            <person name="Ma J."/>
        </authorList>
    </citation>
    <scope>NUCLEOTIDE SEQUENCE [LARGE SCALE GENOMIC DNA]</scope>
    <source>
        <strain evidence="3">KCTC 52449</strain>
    </source>
</reference>
<keyword evidence="1" id="KW-0732">Signal</keyword>
<dbReference type="Proteomes" id="UP001595477">
    <property type="component" value="Unassembled WGS sequence"/>
</dbReference>
<protein>
    <recommendedName>
        <fullName evidence="4">DOMON domain-containing protein</fullName>
    </recommendedName>
</protein>
<dbReference type="EMBL" id="JBHRSX010000004">
    <property type="protein sequence ID" value="MFC3200240.1"/>
    <property type="molecule type" value="Genomic_DNA"/>
</dbReference>
<feature type="chain" id="PRO_5046791237" description="DOMON domain-containing protein" evidence="1">
    <location>
        <begin position="21"/>
        <end position="207"/>
    </location>
</feature>
<sequence>MKKYLLLCFITLFLSAKAQASFIHEVSGADMAGILVEVAFADGTTDSGVWVAMSPTAGGYINGLWGIRLDGDSHGVLDNANNILSGMFVLVNNGNTDIMSLTLRAFNAGFVFDSQTDDIMLNGSGTGRGMYSANPSAVANYTDLYMDELYGTMMISSTRALAEAGNRVAFVTDIDAIAITQDIPAPTGVAFSLLFLAATRLTRNARV</sequence>
<feature type="signal peptide" evidence="1">
    <location>
        <begin position="1"/>
        <end position="20"/>
    </location>
</feature>
<evidence type="ECO:0008006" key="4">
    <source>
        <dbReference type="Google" id="ProtNLM"/>
    </source>
</evidence>